<dbReference type="PANTHER" id="PTHR43255">
    <property type="entry name" value="IRON-SULFUR-BINDING OXIDOREDUCTASE FADF-RELATED-RELATED"/>
    <property type="match status" value="1"/>
</dbReference>
<feature type="domain" description="4Fe-4S ferredoxin-type" evidence="7">
    <location>
        <begin position="300"/>
        <end position="331"/>
    </location>
</feature>
<dbReference type="PROSITE" id="PS51379">
    <property type="entry name" value="4FE4S_FER_2"/>
    <property type="match status" value="2"/>
</dbReference>
<feature type="transmembrane region" description="Helical" evidence="6">
    <location>
        <begin position="6"/>
        <end position="25"/>
    </location>
</feature>
<dbReference type="InterPro" id="IPR036197">
    <property type="entry name" value="NarG-like_sf"/>
</dbReference>
<keyword evidence="6" id="KW-0472">Membrane</keyword>
<evidence type="ECO:0000256" key="5">
    <source>
        <dbReference type="ARBA" id="ARBA00023014"/>
    </source>
</evidence>
<organism evidence="8 9">
    <name type="scientific">Apibacter mensalis</name>
    <dbReference type="NCBI Taxonomy" id="1586267"/>
    <lineage>
        <taxon>Bacteria</taxon>
        <taxon>Pseudomonadati</taxon>
        <taxon>Bacteroidota</taxon>
        <taxon>Flavobacteriia</taxon>
        <taxon>Flavobacteriales</taxon>
        <taxon>Weeksellaceae</taxon>
        <taxon>Apibacter</taxon>
    </lineage>
</organism>
<dbReference type="OrthoDB" id="9769677at2"/>
<feature type="transmembrane region" description="Helical" evidence="6">
    <location>
        <begin position="117"/>
        <end position="135"/>
    </location>
</feature>
<dbReference type="InterPro" id="IPR017900">
    <property type="entry name" value="4Fe4S_Fe_S_CS"/>
</dbReference>
<dbReference type="STRING" id="1586267.GCA_001418685_01786"/>
<dbReference type="InterPro" id="IPR017896">
    <property type="entry name" value="4Fe4S_Fe-S-bd"/>
</dbReference>
<dbReference type="GO" id="GO:0046872">
    <property type="term" value="F:metal ion binding"/>
    <property type="evidence" value="ECO:0007669"/>
    <property type="project" value="UniProtKB-KW"/>
</dbReference>
<keyword evidence="3" id="KW-0560">Oxidoreductase</keyword>
<keyword evidence="5" id="KW-0411">Iron-sulfur</keyword>
<accession>A0A0X3ARE4</accession>
<sequence length="439" mass="50468">MYYLQRIIFLILTFAGIGLFVRNILKIRRNILLGKAENRSDNSLLRWQLVLRIAIGQGKMLSRPISGILHMVVYIGFVIINIELIEIFVDGILGTHRYFGKVLPSSIYNLTTETVDILSFSVLIAVAIFFIRRNIIKVPRLNSKDLLGWPHKDGNLILIIEFLMMLSLLIMNAADFTLQKMGILHSCGFFPISTFLFKNLFSSFSVESLHIWQKSAWWFHYMGVLFFLNYLYFSKHLHIIFAFPNTYYANLHQKGQINNLEFITKEVKLLLDPNADPYQISPEESVPEKLGASEATDLSWIQLLNAYTCTECGRCTLSCPANLTGKKLSPRKIMMDVRDRIEEIGRNMDKNGFFLDDGKQLLGDYITTEELWACTTCNACVEACPLLINPLSIIIDMRRYLVMEKTAAPNELNTMMSNIENNKAPWQFSQNDRANWSKE</sequence>
<keyword evidence="4" id="KW-0408">Iron</keyword>
<dbReference type="GO" id="GO:0005886">
    <property type="term" value="C:plasma membrane"/>
    <property type="evidence" value="ECO:0007669"/>
    <property type="project" value="TreeGrafter"/>
</dbReference>
<dbReference type="Proteomes" id="UP000182761">
    <property type="component" value="Unassembled WGS sequence"/>
</dbReference>
<dbReference type="EMBL" id="FCOR01000012">
    <property type="protein sequence ID" value="CVK16922.1"/>
    <property type="molecule type" value="Genomic_DNA"/>
</dbReference>
<evidence type="ECO:0000313" key="8">
    <source>
        <dbReference type="EMBL" id="CVK16922.1"/>
    </source>
</evidence>
<dbReference type="InterPro" id="IPR051460">
    <property type="entry name" value="HdrC_iron-sulfur_subunit"/>
</dbReference>
<dbReference type="SUPFAM" id="SSF46548">
    <property type="entry name" value="alpha-helical ferredoxin"/>
    <property type="match status" value="1"/>
</dbReference>
<dbReference type="Gene3D" id="1.10.1060.10">
    <property type="entry name" value="Alpha-helical ferredoxin"/>
    <property type="match status" value="1"/>
</dbReference>
<keyword evidence="6" id="KW-1133">Transmembrane helix</keyword>
<keyword evidence="6" id="KW-0812">Transmembrane</keyword>
<feature type="transmembrane region" description="Helical" evidence="6">
    <location>
        <begin position="68"/>
        <end position="89"/>
    </location>
</feature>
<dbReference type="SUPFAM" id="SSF103501">
    <property type="entry name" value="Respiratory nitrate reductase 1 gamma chain"/>
    <property type="match status" value="1"/>
</dbReference>
<dbReference type="PROSITE" id="PS00198">
    <property type="entry name" value="4FE4S_FER_1"/>
    <property type="match status" value="2"/>
</dbReference>
<evidence type="ECO:0000259" key="7">
    <source>
        <dbReference type="PROSITE" id="PS51379"/>
    </source>
</evidence>
<proteinExistence type="predicted"/>
<feature type="transmembrane region" description="Helical" evidence="6">
    <location>
        <begin position="215"/>
        <end position="233"/>
    </location>
</feature>
<feature type="domain" description="4Fe-4S ferredoxin-type" evidence="7">
    <location>
        <begin position="363"/>
        <end position="396"/>
    </location>
</feature>
<dbReference type="GO" id="GO:0051539">
    <property type="term" value="F:4 iron, 4 sulfur cluster binding"/>
    <property type="evidence" value="ECO:0007669"/>
    <property type="project" value="UniProtKB-KW"/>
</dbReference>
<feature type="transmembrane region" description="Helical" evidence="6">
    <location>
        <begin position="156"/>
        <end position="174"/>
    </location>
</feature>
<evidence type="ECO:0000313" key="9">
    <source>
        <dbReference type="Proteomes" id="UP000182761"/>
    </source>
</evidence>
<evidence type="ECO:0000256" key="6">
    <source>
        <dbReference type="SAM" id="Phobius"/>
    </source>
</evidence>
<dbReference type="InterPro" id="IPR009051">
    <property type="entry name" value="Helical_ferredxn"/>
</dbReference>
<reference evidence="8 9" key="1">
    <citation type="submission" date="2016-01" db="EMBL/GenBank/DDBJ databases">
        <authorList>
            <person name="McClelland M."/>
            <person name="Jain A."/>
            <person name="Saraogi P."/>
            <person name="Mendelson R."/>
            <person name="Westerman R."/>
            <person name="SanMiguel P."/>
            <person name="Csonka L."/>
        </authorList>
    </citation>
    <scope>NUCLEOTIDE SEQUENCE [LARGE SCALE GENOMIC DNA]</scope>
    <source>
        <strain evidence="8 9">R-53146</strain>
    </source>
</reference>
<name>A0A0X3ARE4_9FLAO</name>
<dbReference type="RefSeq" id="WP_055426105.1">
    <property type="nucleotide sequence ID" value="NZ_FCOR01000012.1"/>
</dbReference>
<evidence type="ECO:0000256" key="4">
    <source>
        <dbReference type="ARBA" id="ARBA00023004"/>
    </source>
</evidence>
<keyword evidence="1" id="KW-0004">4Fe-4S</keyword>
<dbReference type="GO" id="GO:0016491">
    <property type="term" value="F:oxidoreductase activity"/>
    <property type="evidence" value="ECO:0007669"/>
    <property type="project" value="UniProtKB-KW"/>
</dbReference>
<gene>
    <name evidence="8" type="ORF">Ga0061079_11253</name>
</gene>
<evidence type="ECO:0000256" key="2">
    <source>
        <dbReference type="ARBA" id="ARBA00022723"/>
    </source>
</evidence>
<keyword evidence="2" id="KW-0479">Metal-binding</keyword>
<evidence type="ECO:0000256" key="3">
    <source>
        <dbReference type="ARBA" id="ARBA00023002"/>
    </source>
</evidence>
<dbReference type="PANTHER" id="PTHR43255:SF1">
    <property type="entry name" value="IRON-SULFUR-BINDING OXIDOREDUCTASE FADF-RELATED"/>
    <property type="match status" value="1"/>
</dbReference>
<evidence type="ECO:0000256" key="1">
    <source>
        <dbReference type="ARBA" id="ARBA00022485"/>
    </source>
</evidence>
<dbReference type="Pfam" id="PF13187">
    <property type="entry name" value="Fer4_9"/>
    <property type="match status" value="1"/>
</dbReference>
<dbReference type="AlphaFoldDB" id="A0A0X3ARE4"/>
<protein>
    <submittedName>
        <fullName evidence="8">4Fe-4S dicluster domain-containing protein</fullName>
    </submittedName>
</protein>
<dbReference type="Gene3D" id="1.20.950.20">
    <property type="entry name" value="Transmembrane di-heme cytochromes, Chain C"/>
    <property type="match status" value="1"/>
</dbReference>
<keyword evidence="9" id="KW-1185">Reference proteome</keyword>